<evidence type="ECO:0000313" key="2">
    <source>
        <dbReference type="Proteomes" id="UP000305398"/>
    </source>
</evidence>
<reference evidence="1 2" key="1">
    <citation type="submission" date="2019-06" db="EMBL/GenBank/DDBJ databases">
        <authorList>
            <person name="Srinivasan S."/>
        </authorList>
    </citation>
    <scope>NUCLEOTIDE SEQUENCE [LARGE SCALE GENOMIC DNA]</scope>
    <source>
        <strain evidence="1 2">17J68-5</strain>
    </source>
</reference>
<evidence type="ECO:0000313" key="1">
    <source>
        <dbReference type="EMBL" id="QDA61196.1"/>
    </source>
</evidence>
<dbReference type="RefSeq" id="WP_139516370.1">
    <property type="nucleotide sequence ID" value="NZ_CP040896.1"/>
</dbReference>
<dbReference type="AlphaFoldDB" id="A0A5B8A3E8"/>
<dbReference type="InterPro" id="IPR037079">
    <property type="entry name" value="AF2212/PG0164-like_sf"/>
</dbReference>
<dbReference type="Pfam" id="PF08922">
    <property type="entry name" value="DUF1905"/>
    <property type="match status" value="1"/>
</dbReference>
<keyword evidence="2" id="KW-1185">Reference proteome</keyword>
<dbReference type="Gene3D" id="2.40.30.100">
    <property type="entry name" value="AF2212/PG0164-like"/>
    <property type="match status" value="1"/>
</dbReference>
<protein>
    <submittedName>
        <fullName evidence="1">DUF1905 domain-containing protein</fullName>
    </submittedName>
</protein>
<gene>
    <name evidence="1" type="ORF">FHG12_14280</name>
</gene>
<accession>A0A5B8A3E8</accession>
<dbReference type="EMBL" id="CP040896">
    <property type="protein sequence ID" value="QDA61196.1"/>
    <property type="molecule type" value="Genomic_DNA"/>
</dbReference>
<name>A0A5B8A3E8_9BACT</name>
<organism evidence="1 2">
    <name type="scientific">Hymenobacter jejuensis</name>
    <dbReference type="NCBI Taxonomy" id="2502781"/>
    <lineage>
        <taxon>Bacteria</taxon>
        <taxon>Pseudomonadati</taxon>
        <taxon>Bacteroidota</taxon>
        <taxon>Cytophagia</taxon>
        <taxon>Cytophagales</taxon>
        <taxon>Hymenobacteraceae</taxon>
        <taxon>Hymenobacter</taxon>
    </lineage>
</organism>
<sequence>MSDSQEQAFDAPLELHNADGGVFLTVPFSVPDVYGQRGLLHVRGTIDGFPFRLPLTPAADGEHILTIRKQIRNTIGKTWGETVHVVLAPDTEESAIEVPEDLARALDKAGLRTKFDQLAYNQRQKFALWISRAKKPEARFKRIQEAINLVAEGRKLS</sequence>
<dbReference type="InterPro" id="IPR015018">
    <property type="entry name" value="DUF1905"/>
</dbReference>
<proteinExistence type="predicted"/>
<dbReference type="KEGG" id="hyj:FHG12_14280"/>
<dbReference type="OrthoDB" id="9800461at2"/>
<dbReference type="SUPFAM" id="SSF141694">
    <property type="entry name" value="AF2212/PG0164-like"/>
    <property type="match status" value="1"/>
</dbReference>
<dbReference type="Proteomes" id="UP000305398">
    <property type="component" value="Chromosome"/>
</dbReference>
<dbReference type="Pfam" id="PF13376">
    <property type="entry name" value="OmdA"/>
    <property type="match status" value="1"/>
</dbReference>